<dbReference type="EMBL" id="BNCH01000001">
    <property type="protein sequence ID" value="GHE86983.1"/>
    <property type="molecule type" value="Genomic_DNA"/>
</dbReference>
<organism evidence="4 5">
    <name type="scientific">Aliiroseovarius zhejiangensis</name>
    <dbReference type="NCBI Taxonomy" id="1632025"/>
    <lineage>
        <taxon>Bacteria</taxon>
        <taxon>Pseudomonadati</taxon>
        <taxon>Pseudomonadota</taxon>
        <taxon>Alphaproteobacteria</taxon>
        <taxon>Rhodobacterales</taxon>
        <taxon>Paracoccaceae</taxon>
        <taxon>Aliiroseovarius</taxon>
    </lineage>
</organism>
<dbReference type="PANTHER" id="PTHR30204">
    <property type="entry name" value="REDOX-CYCLING DRUG-SENSING TRANSCRIPTIONAL ACTIVATOR SOXR"/>
    <property type="match status" value="1"/>
</dbReference>
<feature type="compositionally biased region" description="Basic and acidic residues" evidence="2">
    <location>
        <begin position="185"/>
        <end position="196"/>
    </location>
</feature>
<dbReference type="InterPro" id="IPR047057">
    <property type="entry name" value="MerR_fam"/>
</dbReference>
<accession>A0ABQ3IPD5</accession>
<dbReference type="Proteomes" id="UP000609802">
    <property type="component" value="Unassembled WGS sequence"/>
</dbReference>
<evidence type="ECO:0000256" key="1">
    <source>
        <dbReference type="ARBA" id="ARBA00023125"/>
    </source>
</evidence>
<proteinExistence type="predicted"/>
<dbReference type="InterPro" id="IPR000551">
    <property type="entry name" value="MerR-type_HTH_dom"/>
</dbReference>
<dbReference type="SUPFAM" id="SSF46955">
    <property type="entry name" value="Putative DNA-binding domain"/>
    <property type="match status" value="1"/>
</dbReference>
<dbReference type="PROSITE" id="PS50937">
    <property type="entry name" value="HTH_MERR_2"/>
    <property type="match status" value="1"/>
</dbReference>
<sequence length="378" mass="40057">MDKKSPDAFRTISEVAEWLGVPTHVLRFWESRFSQVKPVKRAGGRRYYRPNDMELLGGIRKLLHEDGMTIRGVQKLLREEGIKHVAGMSPPLDSDEMRDITPSNVVPLAEKRANGNSSDDVPMKAERADAPSAEPEQSDPSTSQTPSADEAPPETVSPETASSDPASGTPAPTVSTPPASSQLSDKTEVPHHEEASHTAPEQPDDAANLPETETETGSQPEADVEPPFTRGDVGDAQDERPAPLPDAEPEPQPEPRLFASARTAPDTAHAGTEGAPELPGLQDDPESHHAPDAPTASSAPADAPAPSPVETPPAPRIDISHIPADPGDDDATPPPPLTAALRQARKSGTRAHIPALQALADRLESLAAQMNRDPGPTP</sequence>
<feature type="domain" description="HTH merR-type" evidence="3">
    <location>
        <begin position="11"/>
        <end position="79"/>
    </location>
</feature>
<name>A0ABQ3IPD5_9RHOB</name>
<feature type="region of interest" description="Disordered" evidence="2">
    <location>
        <begin position="105"/>
        <end position="353"/>
    </location>
</feature>
<feature type="compositionally biased region" description="Low complexity" evidence="2">
    <location>
        <begin position="292"/>
        <end position="302"/>
    </location>
</feature>
<gene>
    <name evidence="4" type="ORF">GCM10016455_03370</name>
</gene>
<dbReference type="Gene3D" id="1.10.1660.10">
    <property type="match status" value="1"/>
</dbReference>
<evidence type="ECO:0000256" key="2">
    <source>
        <dbReference type="SAM" id="MobiDB-lite"/>
    </source>
</evidence>
<dbReference type="CDD" id="cd04765">
    <property type="entry name" value="HTH_MlrA-like_sg2"/>
    <property type="match status" value="1"/>
</dbReference>
<reference evidence="5" key="1">
    <citation type="journal article" date="2019" name="Int. J. Syst. Evol. Microbiol.">
        <title>The Global Catalogue of Microorganisms (GCM) 10K type strain sequencing project: providing services to taxonomists for standard genome sequencing and annotation.</title>
        <authorList>
            <consortium name="The Broad Institute Genomics Platform"/>
            <consortium name="The Broad Institute Genome Sequencing Center for Infectious Disease"/>
            <person name="Wu L."/>
            <person name="Ma J."/>
        </authorList>
    </citation>
    <scope>NUCLEOTIDE SEQUENCE [LARGE SCALE GENOMIC DNA]</scope>
    <source>
        <strain evidence="5">KCTC 42443</strain>
    </source>
</reference>
<dbReference type="InterPro" id="IPR009061">
    <property type="entry name" value="DNA-bd_dom_put_sf"/>
</dbReference>
<comment type="caution">
    <text evidence="4">The sequence shown here is derived from an EMBL/GenBank/DDBJ whole genome shotgun (WGS) entry which is preliminary data.</text>
</comment>
<evidence type="ECO:0000313" key="5">
    <source>
        <dbReference type="Proteomes" id="UP000609802"/>
    </source>
</evidence>
<feature type="compositionally biased region" description="Low complexity" evidence="2">
    <location>
        <begin position="165"/>
        <end position="181"/>
    </location>
</feature>
<feature type="compositionally biased region" description="Pro residues" evidence="2">
    <location>
        <begin position="303"/>
        <end position="315"/>
    </location>
</feature>
<dbReference type="SMART" id="SM00422">
    <property type="entry name" value="HTH_MERR"/>
    <property type="match status" value="1"/>
</dbReference>
<keyword evidence="1" id="KW-0238">DNA-binding</keyword>
<evidence type="ECO:0000259" key="3">
    <source>
        <dbReference type="PROSITE" id="PS50937"/>
    </source>
</evidence>
<feature type="compositionally biased region" description="Polar residues" evidence="2">
    <location>
        <begin position="138"/>
        <end position="147"/>
    </location>
</feature>
<dbReference type="Pfam" id="PF13411">
    <property type="entry name" value="MerR_1"/>
    <property type="match status" value="1"/>
</dbReference>
<protein>
    <recommendedName>
        <fullName evidence="3">HTH merR-type domain-containing protein</fullName>
    </recommendedName>
</protein>
<feature type="compositionally biased region" description="Pro residues" evidence="2">
    <location>
        <begin position="242"/>
        <end position="254"/>
    </location>
</feature>
<evidence type="ECO:0000313" key="4">
    <source>
        <dbReference type="EMBL" id="GHE86983.1"/>
    </source>
</evidence>
<dbReference type="PANTHER" id="PTHR30204:SF15">
    <property type="entry name" value="BLL5018 PROTEIN"/>
    <property type="match status" value="1"/>
</dbReference>
<keyword evidence="5" id="KW-1185">Reference proteome</keyword>
<dbReference type="RefSeq" id="WP_229836406.1">
    <property type="nucleotide sequence ID" value="NZ_BNCH01000001.1"/>
</dbReference>